<feature type="transmembrane region" description="Helical" evidence="8">
    <location>
        <begin position="21"/>
        <end position="40"/>
    </location>
</feature>
<comment type="subcellular location">
    <subcellularLocation>
        <location evidence="1">Cell membrane</location>
        <topology evidence="1">Single-pass membrane protein</topology>
    </subcellularLocation>
    <subcellularLocation>
        <location evidence="7">Cell membrane</location>
        <topology evidence="7">Single-pass type II membrane protein</topology>
    </subcellularLocation>
</comment>
<dbReference type="GO" id="GO:0015031">
    <property type="term" value="P:protein transport"/>
    <property type="evidence" value="ECO:0007669"/>
    <property type="project" value="UniProtKB-KW"/>
</dbReference>
<evidence type="ECO:0000256" key="4">
    <source>
        <dbReference type="ARBA" id="ARBA00022692"/>
    </source>
</evidence>
<keyword evidence="10" id="KW-1185">Reference proteome</keyword>
<evidence type="ECO:0000256" key="5">
    <source>
        <dbReference type="ARBA" id="ARBA00022989"/>
    </source>
</evidence>
<evidence type="ECO:0000256" key="6">
    <source>
        <dbReference type="ARBA" id="ARBA00023136"/>
    </source>
</evidence>
<evidence type="ECO:0000256" key="7">
    <source>
        <dbReference type="RuleBase" id="RU003879"/>
    </source>
</evidence>
<evidence type="ECO:0000256" key="2">
    <source>
        <dbReference type="ARBA" id="ARBA00005811"/>
    </source>
</evidence>
<protein>
    <submittedName>
        <fullName evidence="9">Biopolymer transport protein ExbD/TolR</fullName>
    </submittedName>
</protein>
<keyword evidence="5 8" id="KW-1133">Transmembrane helix</keyword>
<dbReference type="AlphaFoldDB" id="A0A1I4KX14"/>
<sequence length="178" mass="19727">MFSNRREQEEADIDITAFMNLMIVLVPVLLMSMVFNHIAILELNLPDLTGAQTSSAEENRQLEVVVRESGIEVYYPSGNLVKTIANLEEQEGAEGVQDLHDYETLSKVLQEIKRQLVSKSIEKRDALLLSESGVTYQSLVSTMDTLRSAKTVVVADAVDVELFPEISLGDAPNKRGDS</sequence>
<accession>A0A1I4KX14</accession>
<name>A0A1I4KX14_9GAMM</name>
<dbReference type="OrthoDB" id="9150865at2"/>
<organism evidence="9 10">
    <name type="scientific">Marinobacter zhejiangensis</name>
    <dbReference type="NCBI Taxonomy" id="488535"/>
    <lineage>
        <taxon>Bacteria</taxon>
        <taxon>Pseudomonadati</taxon>
        <taxon>Pseudomonadota</taxon>
        <taxon>Gammaproteobacteria</taxon>
        <taxon>Pseudomonadales</taxon>
        <taxon>Marinobacteraceae</taxon>
        <taxon>Marinobacter</taxon>
    </lineage>
</organism>
<proteinExistence type="inferred from homology"/>
<evidence type="ECO:0000313" key="10">
    <source>
        <dbReference type="Proteomes" id="UP000198519"/>
    </source>
</evidence>
<dbReference type="GO" id="GO:0022857">
    <property type="term" value="F:transmembrane transporter activity"/>
    <property type="evidence" value="ECO:0007669"/>
    <property type="project" value="InterPro"/>
</dbReference>
<dbReference type="Proteomes" id="UP000198519">
    <property type="component" value="Unassembled WGS sequence"/>
</dbReference>
<evidence type="ECO:0000256" key="8">
    <source>
        <dbReference type="SAM" id="Phobius"/>
    </source>
</evidence>
<dbReference type="Pfam" id="PF02472">
    <property type="entry name" value="ExbD"/>
    <property type="match status" value="1"/>
</dbReference>
<keyword evidence="7" id="KW-0813">Transport</keyword>
<dbReference type="RefSeq" id="WP_092019979.1">
    <property type="nucleotide sequence ID" value="NZ_FOUE01000001.1"/>
</dbReference>
<evidence type="ECO:0000313" key="9">
    <source>
        <dbReference type="EMBL" id="SFL83290.1"/>
    </source>
</evidence>
<dbReference type="EMBL" id="FOUE01000001">
    <property type="protein sequence ID" value="SFL83290.1"/>
    <property type="molecule type" value="Genomic_DNA"/>
</dbReference>
<keyword evidence="4 7" id="KW-0812">Transmembrane</keyword>
<dbReference type="GO" id="GO:0005886">
    <property type="term" value="C:plasma membrane"/>
    <property type="evidence" value="ECO:0007669"/>
    <property type="project" value="UniProtKB-SubCell"/>
</dbReference>
<keyword evidence="7" id="KW-0653">Protein transport</keyword>
<evidence type="ECO:0000256" key="3">
    <source>
        <dbReference type="ARBA" id="ARBA00022475"/>
    </source>
</evidence>
<evidence type="ECO:0000256" key="1">
    <source>
        <dbReference type="ARBA" id="ARBA00004162"/>
    </source>
</evidence>
<keyword evidence="3" id="KW-1003">Cell membrane</keyword>
<keyword evidence="6 8" id="KW-0472">Membrane</keyword>
<reference evidence="10" key="1">
    <citation type="submission" date="2016-10" db="EMBL/GenBank/DDBJ databases">
        <authorList>
            <person name="Varghese N."/>
            <person name="Submissions S."/>
        </authorList>
    </citation>
    <scope>NUCLEOTIDE SEQUENCE [LARGE SCALE GENOMIC DNA]</scope>
    <source>
        <strain evidence="10">CGMCC 1.7061</strain>
    </source>
</reference>
<gene>
    <name evidence="9" type="ORF">SAMN04487963_0133</name>
</gene>
<comment type="similarity">
    <text evidence="2 7">Belongs to the ExbD/TolR family.</text>
</comment>
<dbReference type="STRING" id="488535.SAMN04487963_0133"/>
<dbReference type="InterPro" id="IPR003400">
    <property type="entry name" value="ExbD"/>
</dbReference>